<evidence type="ECO:0000313" key="4">
    <source>
        <dbReference type="EMBL" id="VFJ64838.1"/>
    </source>
</evidence>
<evidence type="ECO:0000256" key="2">
    <source>
        <dbReference type="ARBA" id="ARBA00022649"/>
    </source>
</evidence>
<accession>A0A450TD45</accession>
<evidence type="ECO:0000256" key="1">
    <source>
        <dbReference type="ARBA" id="ARBA00006226"/>
    </source>
</evidence>
<dbReference type="InterPro" id="IPR051803">
    <property type="entry name" value="TA_system_RelE-like_toxin"/>
</dbReference>
<dbReference type="EMBL" id="CAADFE010000006">
    <property type="protein sequence ID" value="VFJ64838.1"/>
    <property type="molecule type" value="Genomic_DNA"/>
</dbReference>
<sequence length="102" mass="11963">MKHKVVVRTRAEADMANAQDWYEKEQATLGSAFRDEVHAAVERIRENPRIYPLVYRGIRRALLHRFPYALFYLENGVVVTIIACIHARRDPAYIHRKLQKSS</sequence>
<keyword evidence="3" id="KW-1133">Transmembrane helix</keyword>
<proteinExistence type="inferred from homology"/>
<keyword evidence="2" id="KW-1277">Toxin-antitoxin system</keyword>
<comment type="similarity">
    <text evidence="1">Belongs to the RelE toxin family.</text>
</comment>
<keyword evidence="3" id="KW-0812">Transmembrane</keyword>
<dbReference type="PANTHER" id="PTHR33755">
    <property type="entry name" value="TOXIN PARE1-RELATED"/>
    <property type="match status" value="1"/>
</dbReference>
<dbReference type="Pfam" id="PF05016">
    <property type="entry name" value="ParE_toxin"/>
    <property type="match status" value="1"/>
</dbReference>
<keyword evidence="3" id="KW-0472">Membrane</keyword>
<reference evidence="4" key="1">
    <citation type="submission" date="2019-02" db="EMBL/GenBank/DDBJ databases">
        <authorList>
            <person name="Gruber-Vodicka R. H."/>
            <person name="Seah K. B. B."/>
        </authorList>
    </citation>
    <scope>NUCLEOTIDE SEQUENCE</scope>
    <source>
        <strain evidence="4">BECK_BZ131</strain>
    </source>
</reference>
<dbReference type="Gene3D" id="3.30.2310.20">
    <property type="entry name" value="RelE-like"/>
    <property type="match status" value="1"/>
</dbReference>
<name>A0A450TD45_9GAMM</name>
<dbReference type="InterPro" id="IPR007712">
    <property type="entry name" value="RelE/ParE_toxin"/>
</dbReference>
<protein>
    <submittedName>
        <fullName evidence="4">ParE toxin of type II toxin-antitoxin system, parDE</fullName>
    </submittedName>
</protein>
<dbReference type="AlphaFoldDB" id="A0A450TD45"/>
<gene>
    <name evidence="4" type="ORF">BECKFW1821C_GA0114237_100655</name>
</gene>
<evidence type="ECO:0000256" key="3">
    <source>
        <dbReference type="SAM" id="Phobius"/>
    </source>
</evidence>
<feature type="transmembrane region" description="Helical" evidence="3">
    <location>
        <begin position="69"/>
        <end position="87"/>
    </location>
</feature>
<dbReference type="InterPro" id="IPR035093">
    <property type="entry name" value="RelE/ParE_toxin_dom_sf"/>
</dbReference>
<organism evidence="4">
    <name type="scientific">Candidatus Kentrum sp. FW</name>
    <dbReference type="NCBI Taxonomy" id="2126338"/>
    <lineage>
        <taxon>Bacteria</taxon>
        <taxon>Pseudomonadati</taxon>
        <taxon>Pseudomonadota</taxon>
        <taxon>Gammaproteobacteria</taxon>
        <taxon>Candidatus Kentrum</taxon>
    </lineage>
</organism>
<dbReference type="PANTHER" id="PTHR33755:SF8">
    <property type="entry name" value="TOXIN PARE2"/>
    <property type="match status" value="1"/>
</dbReference>